<evidence type="ECO:0000313" key="1">
    <source>
        <dbReference type="EMBL" id="MFC4305677.1"/>
    </source>
</evidence>
<keyword evidence="2" id="KW-1185">Reference proteome</keyword>
<comment type="caution">
    <text evidence="1">The sequence shown here is derived from an EMBL/GenBank/DDBJ whole genome shotgun (WGS) entry which is preliminary data.</text>
</comment>
<name>A0ABV8SE24_9BACL</name>
<gene>
    <name evidence="1" type="ORF">ACFO1S_19780</name>
</gene>
<organism evidence="1 2">
    <name type="scientific">Cohnella boryungensis</name>
    <dbReference type="NCBI Taxonomy" id="768479"/>
    <lineage>
        <taxon>Bacteria</taxon>
        <taxon>Bacillati</taxon>
        <taxon>Bacillota</taxon>
        <taxon>Bacilli</taxon>
        <taxon>Bacillales</taxon>
        <taxon>Paenibacillaceae</taxon>
        <taxon>Cohnella</taxon>
    </lineage>
</organism>
<protein>
    <submittedName>
        <fullName evidence="1">Uncharacterized protein</fullName>
    </submittedName>
</protein>
<dbReference type="Proteomes" id="UP001595755">
    <property type="component" value="Unassembled WGS sequence"/>
</dbReference>
<dbReference type="EMBL" id="JBHSED010000040">
    <property type="protein sequence ID" value="MFC4305677.1"/>
    <property type="molecule type" value="Genomic_DNA"/>
</dbReference>
<sequence length="80" mass="9631">MKPSYEQLLATTDDLLYRVRIYDRELLHCDEILRMDEMHASLARNRWLAENGPMRERAVETLTRMKYRLVTLLEDLLYTA</sequence>
<reference evidence="2" key="1">
    <citation type="journal article" date="2019" name="Int. J. Syst. Evol. Microbiol.">
        <title>The Global Catalogue of Microorganisms (GCM) 10K type strain sequencing project: providing services to taxonomists for standard genome sequencing and annotation.</title>
        <authorList>
            <consortium name="The Broad Institute Genomics Platform"/>
            <consortium name="The Broad Institute Genome Sequencing Center for Infectious Disease"/>
            <person name="Wu L."/>
            <person name="Ma J."/>
        </authorList>
    </citation>
    <scope>NUCLEOTIDE SEQUENCE [LARGE SCALE GENOMIC DNA]</scope>
    <source>
        <strain evidence="2">CGMCC 4.1641</strain>
    </source>
</reference>
<evidence type="ECO:0000313" key="2">
    <source>
        <dbReference type="Proteomes" id="UP001595755"/>
    </source>
</evidence>
<proteinExistence type="predicted"/>
<accession>A0ABV8SE24</accession>
<dbReference type="RefSeq" id="WP_204601264.1">
    <property type="nucleotide sequence ID" value="NZ_JBHSED010000040.1"/>
</dbReference>